<dbReference type="PANTHER" id="PTHR43464">
    <property type="entry name" value="METHYLTRANSFERASE"/>
    <property type="match status" value="1"/>
</dbReference>
<dbReference type="PANTHER" id="PTHR43464:SF19">
    <property type="entry name" value="UBIQUINONE BIOSYNTHESIS O-METHYLTRANSFERASE, MITOCHONDRIAL"/>
    <property type="match status" value="1"/>
</dbReference>
<keyword evidence="7" id="KW-1185">Reference proteome</keyword>
<name>A0A2T4YUQ5_9SPHN</name>
<gene>
    <name evidence="5" type="primary">ubiG</name>
    <name evidence="6" type="ORF">C8J24_0928</name>
</gene>
<keyword evidence="4 5" id="KW-0949">S-adenosyl-L-methionine</keyword>
<dbReference type="NCBIfam" id="TIGR01983">
    <property type="entry name" value="UbiG"/>
    <property type="match status" value="1"/>
</dbReference>
<dbReference type="CDD" id="cd02440">
    <property type="entry name" value="AdoMet_MTases"/>
    <property type="match status" value="1"/>
</dbReference>
<dbReference type="InterPro" id="IPR010233">
    <property type="entry name" value="UbiG_MeTrfase"/>
</dbReference>
<dbReference type="Pfam" id="PF13489">
    <property type="entry name" value="Methyltransf_23"/>
    <property type="match status" value="1"/>
</dbReference>
<evidence type="ECO:0000256" key="2">
    <source>
        <dbReference type="ARBA" id="ARBA00022679"/>
    </source>
</evidence>
<dbReference type="Gene3D" id="3.40.50.150">
    <property type="entry name" value="Vaccinia Virus protein VP39"/>
    <property type="match status" value="1"/>
</dbReference>
<accession>A0A2T4YUQ5</accession>
<protein>
    <recommendedName>
        <fullName evidence="5">Ubiquinone biosynthesis O-methyltransferase</fullName>
    </recommendedName>
    <alternativeName>
        <fullName evidence="5">2-polyprenyl-6-hydroxyphenol methylase</fullName>
        <ecNumber evidence="5">2.1.1.222</ecNumber>
    </alternativeName>
    <alternativeName>
        <fullName evidence="5">3-demethylubiquinone 3-O-methyltransferase</fullName>
        <ecNumber evidence="5">2.1.1.64</ecNumber>
    </alternativeName>
</protein>
<reference evidence="6 7" key="1">
    <citation type="submission" date="2018-04" db="EMBL/GenBank/DDBJ databases">
        <title>Genomic Encyclopedia of Type Strains, Phase III (KMG-III): the genomes of soil and plant-associated and newly described type strains.</title>
        <authorList>
            <person name="Whitman W."/>
        </authorList>
    </citation>
    <scope>NUCLEOTIDE SEQUENCE [LARGE SCALE GENOMIC DNA]</scope>
    <source>
        <strain evidence="6 7">NW12</strain>
    </source>
</reference>
<evidence type="ECO:0000313" key="6">
    <source>
        <dbReference type="EMBL" id="PTM47529.1"/>
    </source>
</evidence>
<keyword evidence="1 5" id="KW-0489">Methyltransferase</keyword>
<sequence>MILASDRNESATIDPREAAHFGTMAADWWNPKGSSAPLHQLNPPRLRYIRDRVDTHWHGDGTGFTPLAGRTALDVGCGAGLLCEPLARLGASVTGIDAAPENIAAAEIHAAQSGLAIDYRAGGVEGLDGQFDLVTSLEVIEHVSDPAGFVRGLARVLADNGLLILSTPNRTPLSRLAMITIAEGTGRIPRGTHDWNKFLTPEELTALLRDAGLHVVHTQGLGFSPATGFALSDSTSLDYFLTAVKA</sequence>
<proteinExistence type="inferred from homology"/>
<feature type="binding site" evidence="5">
    <location>
        <position position="45"/>
    </location>
    <ligand>
        <name>S-adenosyl-L-methionine</name>
        <dbReference type="ChEBI" id="CHEBI:59789"/>
    </ligand>
</feature>
<comment type="function">
    <text evidence="5">O-methyltransferase that catalyzes the 2 O-methylation steps in the ubiquinone biosynthetic pathway.</text>
</comment>
<dbReference type="EC" id="2.1.1.64" evidence="5"/>
<dbReference type="EMBL" id="PZZN01000001">
    <property type="protein sequence ID" value="PTM47529.1"/>
    <property type="molecule type" value="Genomic_DNA"/>
</dbReference>
<dbReference type="GO" id="GO:0032259">
    <property type="term" value="P:methylation"/>
    <property type="evidence" value="ECO:0007669"/>
    <property type="project" value="UniProtKB-KW"/>
</dbReference>
<evidence type="ECO:0000313" key="7">
    <source>
        <dbReference type="Proteomes" id="UP000240996"/>
    </source>
</evidence>
<feature type="binding site" evidence="5">
    <location>
        <position position="76"/>
    </location>
    <ligand>
        <name>S-adenosyl-L-methionine</name>
        <dbReference type="ChEBI" id="CHEBI:59789"/>
    </ligand>
</feature>
<comment type="pathway">
    <text evidence="5">Cofactor biosynthesis; ubiquinone biosynthesis.</text>
</comment>
<evidence type="ECO:0000256" key="1">
    <source>
        <dbReference type="ARBA" id="ARBA00022603"/>
    </source>
</evidence>
<comment type="caution">
    <text evidence="6">The sequence shown here is derived from an EMBL/GenBank/DDBJ whole genome shotgun (WGS) entry which is preliminary data.</text>
</comment>
<dbReference type="HAMAP" id="MF_00472">
    <property type="entry name" value="UbiG"/>
    <property type="match status" value="1"/>
</dbReference>
<keyword evidence="2 5" id="KW-0808">Transferase</keyword>
<dbReference type="EC" id="2.1.1.222" evidence="5"/>
<evidence type="ECO:0000256" key="4">
    <source>
        <dbReference type="ARBA" id="ARBA00022691"/>
    </source>
</evidence>
<dbReference type="RefSeq" id="WP_107930641.1">
    <property type="nucleotide sequence ID" value="NZ_PZZN01000001.1"/>
</dbReference>
<comment type="catalytic activity">
    <reaction evidence="5">
        <text>a 3-demethylubiquinol + S-adenosyl-L-methionine = a ubiquinol + S-adenosyl-L-homocysteine + H(+)</text>
        <dbReference type="Rhea" id="RHEA:44380"/>
        <dbReference type="Rhea" id="RHEA-COMP:9566"/>
        <dbReference type="Rhea" id="RHEA-COMP:10914"/>
        <dbReference type="ChEBI" id="CHEBI:15378"/>
        <dbReference type="ChEBI" id="CHEBI:17976"/>
        <dbReference type="ChEBI" id="CHEBI:57856"/>
        <dbReference type="ChEBI" id="CHEBI:59789"/>
        <dbReference type="ChEBI" id="CHEBI:84422"/>
        <dbReference type="EC" id="2.1.1.64"/>
    </reaction>
</comment>
<dbReference type="SUPFAM" id="SSF53335">
    <property type="entry name" value="S-adenosyl-L-methionine-dependent methyltransferases"/>
    <property type="match status" value="1"/>
</dbReference>
<dbReference type="InterPro" id="IPR029063">
    <property type="entry name" value="SAM-dependent_MTases_sf"/>
</dbReference>
<evidence type="ECO:0000256" key="5">
    <source>
        <dbReference type="HAMAP-Rule" id="MF_00472"/>
    </source>
</evidence>
<organism evidence="6 7">
    <name type="scientific">Sphingomonas aerolata</name>
    <dbReference type="NCBI Taxonomy" id="185951"/>
    <lineage>
        <taxon>Bacteria</taxon>
        <taxon>Pseudomonadati</taxon>
        <taxon>Pseudomonadota</taxon>
        <taxon>Alphaproteobacteria</taxon>
        <taxon>Sphingomonadales</taxon>
        <taxon>Sphingomonadaceae</taxon>
        <taxon>Sphingomonas</taxon>
    </lineage>
</organism>
<evidence type="ECO:0000256" key="3">
    <source>
        <dbReference type="ARBA" id="ARBA00022688"/>
    </source>
</evidence>
<keyword evidence="6" id="KW-0830">Ubiquinone</keyword>
<comment type="similarity">
    <text evidence="5">Belongs to the methyltransferase superfamily. UbiG/COQ3 family.</text>
</comment>
<comment type="catalytic activity">
    <reaction evidence="5">
        <text>a 3-(all-trans-polyprenyl)benzene-1,2-diol + S-adenosyl-L-methionine = a 2-methoxy-6-(all-trans-polyprenyl)phenol + S-adenosyl-L-homocysteine + H(+)</text>
        <dbReference type="Rhea" id="RHEA:31411"/>
        <dbReference type="Rhea" id="RHEA-COMP:9550"/>
        <dbReference type="Rhea" id="RHEA-COMP:9551"/>
        <dbReference type="ChEBI" id="CHEBI:15378"/>
        <dbReference type="ChEBI" id="CHEBI:57856"/>
        <dbReference type="ChEBI" id="CHEBI:59789"/>
        <dbReference type="ChEBI" id="CHEBI:62729"/>
        <dbReference type="ChEBI" id="CHEBI:62731"/>
        <dbReference type="EC" id="2.1.1.222"/>
    </reaction>
</comment>
<dbReference type="GO" id="GO:0061542">
    <property type="term" value="F:3-demethylubiquinol 3-O-methyltransferase activity"/>
    <property type="evidence" value="ECO:0007669"/>
    <property type="project" value="UniProtKB-UniRule"/>
</dbReference>
<dbReference type="AlphaFoldDB" id="A0A2T4YUQ5"/>
<dbReference type="GO" id="GO:0010420">
    <property type="term" value="F:polyprenyldihydroxybenzoate methyltransferase activity"/>
    <property type="evidence" value="ECO:0007669"/>
    <property type="project" value="InterPro"/>
</dbReference>
<dbReference type="GO" id="GO:0102208">
    <property type="term" value="F:2-polyprenyl-6-hydroxyphenol methylase activity"/>
    <property type="evidence" value="ECO:0007669"/>
    <property type="project" value="UniProtKB-EC"/>
</dbReference>
<dbReference type="UniPathway" id="UPA00232"/>
<feature type="binding site" evidence="5">
    <location>
        <position position="137"/>
    </location>
    <ligand>
        <name>S-adenosyl-L-methionine</name>
        <dbReference type="ChEBI" id="CHEBI:59789"/>
    </ligand>
</feature>
<dbReference type="Proteomes" id="UP000240996">
    <property type="component" value="Unassembled WGS sequence"/>
</dbReference>
<keyword evidence="3 5" id="KW-0831">Ubiquinone biosynthesis</keyword>
<feature type="binding site" evidence="5">
    <location>
        <position position="97"/>
    </location>
    <ligand>
        <name>S-adenosyl-L-methionine</name>
        <dbReference type="ChEBI" id="CHEBI:59789"/>
    </ligand>
</feature>